<name>A0A0A9CTR0_ARUDO</name>
<sequence>MLLESAPCVPKSVSFMTEEPVAMSKISYVKVVPAALVRVLVARSALTISVLRISSIPFSEYHSGNSLSPPLPTHT</sequence>
<evidence type="ECO:0000313" key="1">
    <source>
        <dbReference type="EMBL" id="JAD77823.1"/>
    </source>
</evidence>
<proteinExistence type="predicted"/>
<dbReference type="AlphaFoldDB" id="A0A0A9CTR0"/>
<protein>
    <submittedName>
        <fullName evidence="1">Uncharacterized protein</fullName>
    </submittedName>
</protein>
<dbReference type="EMBL" id="GBRH01220072">
    <property type="protein sequence ID" value="JAD77823.1"/>
    <property type="molecule type" value="Transcribed_RNA"/>
</dbReference>
<reference evidence="1" key="2">
    <citation type="journal article" date="2015" name="Data Brief">
        <title>Shoot transcriptome of the giant reed, Arundo donax.</title>
        <authorList>
            <person name="Barrero R.A."/>
            <person name="Guerrero F.D."/>
            <person name="Moolhuijzen P."/>
            <person name="Goolsby J.A."/>
            <person name="Tidwell J."/>
            <person name="Bellgard S.E."/>
            <person name="Bellgard M.I."/>
        </authorList>
    </citation>
    <scope>NUCLEOTIDE SEQUENCE</scope>
    <source>
        <tissue evidence="1">Shoot tissue taken approximately 20 cm above the soil surface</tissue>
    </source>
</reference>
<reference evidence="1" key="1">
    <citation type="submission" date="2014-09" db="EMBL/GenBank/DDBJ databases">
        <authorList>
            <person name="Magalhaes I.L.F."/>
            <person name="Oliveira U."/>
            <person name="Santos F.R."/>
            <person name="Vidigal T.H.D.A."/>
            <person name="Brescovit A.D."/>
            <person name="Santos A.J."/>
        </authorList>
    </citation>
    <scope>NUCLEOTIDE SEQUENCE</scope>
    <source>
        <tissue evidence="1">Shoot tissue taken approximately 20 cm above the soil surface</tissue>
    </source>
</reference>
<organism evidence="1">
    <name type="scientific">Arundo donax</name>
    <name type="common">Giant reed</name>
    <name type="synonym">Donax arundinaceus</name>
    <dbReference type="NCBI Taxonomy" id="35708"/>
    <lineage>
        <taxon>Eukaryota</taxon>
        <taxon>Viridiplantae</taxon>
        <taxon>Streptophyta</taxon>
        <taxon>Embryophyta</taxon>
        <taxon>Tracheophyta</taxon>
        <taxon>Spermatophyta</taxon>
        <taxon>Magnoliopsida</taxon>
        <taxon>Liliopsida</taxon>
        <taxon>Poales</taxon>
        <taxon>Poaceae</taxon>
        <taxon>PACMAD clade</taxon>
        <taxon>Arundinoideae</taxon>
        <taxon>Arundineae</taxon>
        <taxon>Arundo</taxon>
    </lineage>
</organism>
<accession>A0A0A9CTR0</accession>